<name>A0A704G2Z7_SALEN</name>
<comment type="caution">
    <text evidence="2">The sequence shown here is derived from an EMBL/GenBank/DDBJ whole genome shotgun (WGS) entry which is preliminary data.</text>
</comment>
<sequence>MKYYLIRPFRIGIVENSLKVKESDQYVIIDLISGDEILYCDDNCFLITPRLLKSLKENNLTGVNVVKPKNMKFSVEHNMQYPNKKLRDWYRLIPFKYDGSNNQEVFLDHNNNLIINERIKDIILGHRVIRAKVVEYMINDVEDYEEEIVEQEIFKKEPKKNYKDIIIFLIIMFCIMYLFFK</sequence>
<dbReference type="AlphaFoldDB" id="A0A704G2Z7"/>
<keyword evidence="1" id="KW-0472">Membrane</keyword>
<reference evidence="2" key="2">
    <citation type="submission" date="2018-09" db="EMBL/GenBank/DDBJ databases">
        <authorList>
            <consortium name="NCBI Pathogen Detection Project"/>
        </authorList>
    </citation>
    <scope>NUCLEOTIDE SEQUENCE</scope>
    <source>
        <strain evidence="2">SAL3747</strain>
    </source>
</reference>
<proteinExistence type="predicted"/>
<reference evidence="2" key="1">
    <citation type="journal article" date="2018" name="Genome Biol.">
        <title>SKESA: strategic k-mer extension for scrupulous assemblies.</title>
        <authorList>
            <person name="Souvorov A."/>
            <person name="Agarwala R."/>
            <person name="Lipman D.J."/>
        </authorList>
    </citation>
    <scope>NUCLEOTIDE SEQUENCE</scope>
    <source>
        <strain evidence="2">SAL3747</strain>
    </source>
</reference>
<evidence type="ECO:0000256" key="1">
    <source>
        <dbReference type="SAM" id="Phobius"/>
    </source>
</evidence>
<keyword evidence="1" id="KW-1133">Transmembrane helix</keyword>
<feature type="transmembrane region" description="Helical" evidence="1">
    <location>
        <begin position="162"/>
        <end position="180"/>
    </location>
</feature>
<dbReference type="EMBL" id="DAAMRY010000015">
    <property type="protein sequence ID" value="HAC7964310.1"/>
    <property type="molecule type" value="Genomic_DNA"/>
</dbReference>
<keyword evidence="1" id="KW-0812">Transmembrane</keyword>
<evidence type="ECO:0000313" key="2">
    <source>
        <dbReference type="EMBL" id="HAC7964310.1"/>
    </source>
</evidence>
<protein>
    <submittedName>
        <fullName evidence="2">Uncharacterized protein</fullName>
    </submittedName>
</protein>
<accession>A0A704G2Z7</accession>
<gene>
    <name evidence="2" type="ORF">G0G16_23905</name>
</gene>
<organism evidence="2">
    <name type="scientific">Salmonella enteritidis</name>
    <dbReference type="NCBI Taxonomy" id="149539"/>
    <lineage>
        <taxon>Bacteria</taxon>
        <taxon>Pseudomonadati</taxon>
        <taxon>Pseudomonadota</taxon>
        <taxon>Gammaproteobacteria</taxon>
        <taxon>Enterobacterales</taxon>
        <taxon>Enterobacteriaceae</taxon>
        <taxon>Salmonella</taxon>
    </lineage>
</organism>